<dbReference type="InterPro" id="IPR006129">
    <property type="entry name" value="AdhesinB"/>
</dbReference>
<dbReference type="GO" id="GO:0030313">
    <property type="term" value="C:cell envelope"/>
    <property type="evidence" value="ECO:0007669"/>
    <property type="project" value="UniProtKB-SubCell"/>
</dbReference>
<reference evidence="7 8" key="1">
    <citation type="journal article" date="2020" name="Microb. Ecol.">
        <title>Ecogenomics of the Marine Benthic Filamentous Cyanobacterium Adonisia.</title>
        <authorList>
            <person name="Walter J.M."/>
            <person name="Coutinho F.H."/>
            <person name="Leomil L."/>
            <person name="Hargreaves P.I."/>
            <person name="Campeao M.E."/>
            <person name="Vieira V.V."/>
            <person name="Silva B.S."/>
            <person name="Fistarol G.O."/>
            <person name="Salomon P.S."/>
            <person name="Sawabe T."/>
            <person name="Mino S."/>
            <person name="Hosokawa M."/>
            <person name="Miyashita H."/>
            <person name="Maruyama F."/>
            <person name="van Verk M.C."/>
            <person name="Dutilh B.E."/>
            <person name="Thompson C.C."/>
            <person name="Thompson F.L."/>
        </authorList>
    </citation>
    <scope>NUCLEOTIDE SEQUENCE [LARGE SCALE GENOMIC DNA]</scope>
    <source>
        <strain evidence="7 8">CCMR0082</strain>
    </source>
</reference>
<proteinExistence type="inferred from homology"/>
<gene>
    <name evidence="7" type="ORF">D0962_02685</name>
</gene>
<comment type="caution">
    <text evidence="7">The sequence shown here is derived from an EMBL/GenBank/DDBJ whole genome shotgun (WGS) entry which is preliminary data.</text>
</comment>
<dbReference type="Pfam" id="PF01297">
    <property type="entry name" value="ZnuA"/>
    <property type="match status" value="1"/>
</dbReference>
<dbReference type="SUPFAM" id="SSF53807">
    <property type="entry name" value="Helical backbone' metal receptor"/>
    <property type="match status" value="1"/>
</dbReference>
<evidence type="ECO:0000313" key="8">
    <source>
        <dbReference type="Proteomes" id="UP000473574"/>
    </source>
</evidence>
<keyword evidence="4" id="KW-0732">Signal</keyword>
<dbReference type="InterPro" id="IPR050492">
    <property type="entry name" value="Bact_metal-bind_prot9"/>
</dbReference>
<feature type="region of interest" description="Disordered" evidence="6">
    <location>
        <begin position="125"/>
        <end position="162"/>
    </location>
</feature>
<evidence type="ECO:0000313" key="7">
    <source>
        <dbReference type="EMBL" id="NEZ61693.1"/>
    </source>
</evidence>
<sequence>MKLSFRLLTAFAAIGGASTLLLGHQSAHSQITPRVVASYSVLCDLTVQIAQDTVDVTCLIEAGEDPHIYSATPSDRRAIGFAHLVLYGGYGFEPDIIQMAESTHGNTPLIAVSEVAVTEPLLGEAHDHGSHRDRGHGDHGHHNHGHHHDHGEEGMSPDPHVWHDAENGIAIVRVIQEELSVISPENAEIYQANAEALIAQLTQLDSWIQQQVATVPESQRVLVTTHDALGYYADAYGIRIEAALESFSTEARPSAADLRELIDLVEDSNIPTVFIESTSNPGLIEAVSRETDIGISDEPLYADSLGEAGTPAGTYTGMLMTNTCTIVTGLGGRCDEAAVQAFLD</sequence>
<feature type="compositionally biased region" description="Basic and acidic residues" evidence="6">
    <location>
        <begin position="125"/>
        <end position="140"/>
    </location>
</feature>
<dbReference type="PANTHER" id="PTHR42953">
    <property type="entry name" value="HIGH-AFFINITY ZINC UPTAKE SYSTEM PROTEIN ZNUA-RELATED"/>
    <property type="match status" value="1"/>
</dbReference>
<dbReference type="PANTHER" id="PTHR42953:SF1">
    <property type="entry name" value="METAL-BINDING PROTEIN HI_0362-RELATED"/>
    <property type="match status" value="1"/>
</dbReference>
<dbReference type="InterPro" id="IPR006127">
    <property type="entry name" value="ZnuA-like"/>
</dbReference>
<evidence type="ECO:0000256" key="4">
    <source>
        <dbReference type="ARBA" id="ARBA00022729"/>
    </source>
</evidence>
<dbReference type="PRINTS" id="PR00690">
    <property type="entry name" value="ADHESNFAMILY"/>
</dbReference>
<comment type="subcellular location">
    <subcellularLocation>
        <location evidence="1">Cell envelope</location>
    </subcellularLocation>
</comment>
<dbReference type="RefSeq" id="WP_163659581.1">
    <property type="nucleotide sequence ID" value="NZ_QZCE01000001.1"/>
</dbReference>
<evidence type="ECO:0000256" key="6">
    <source>
        <dbReference type="SAM" id="MobiDB-lite"/>
    </source>
</evidence>
<accession>A0A6M0S0N5</accession>
<keyword evidence="2 5" id="KW-0813">Transport</keyword>
<dbReference type="Proteomes" id="UP000473574">
    <property type="component" value="Unassembled WGS sequence"/>
</dbReference>
<dbReference type="GO" id="GO:0030001">
    <property type="term" value="P:metal ion transport"/>
    <property type="evidence" value="ECO:0007669"/>
    <property type="project" value="InterPro"/>
</dbReference>
<dbReference type="Gene3D" id="3.40.50.1980">
    <property type="entry name" value="Nitrogenase molybdenum iron protein domain"/>
    <property type="match status" value="2"/>
</dbReference>
<evidence type="ECO:0000256" key="5">
    <source>
        <dbReference type="RuleBase" id="RU003512"/>
    </source>
</evidence>
<comment type="similarity">
    <text evidence="5">Belongs to the bacterial solute-binding protein 9 family.</text>
</comment>
<dbReference type="PRINTS" id="PR00691">
    <property type="entry name" value="ADHESINB"/>
</dbReference>
<dbReference type="InterPro" id="IPR006128">
    <property type="entry name" value="Lipoprotein_PsaA-like"/>
</dbReference>
<organism evidence="7 8">
    <name type="scientific">Adonisia turfae CCMR0082</name>
    <dbReference type="NCBI Taxonomy" id="2304604"/>
    <lineage>
        <taxon>Bacteria</taxon>
        <taxon>Bacillati</taxon>
        <taxon>Cyanobacteriota</taxon>
        <taxon>Adonisia</taxon>
        <taxon>Adonisia turfae</taxon>
    </lineage>
</organism>
<dbReference type="AlphaFoldDB" id="A0A6M0S0N5"/>
<evidence type="ECO:0000256" key="3">
    <source>
        <dbReference type="ARBA" id="ARBA00022723"/>
    </source>
</evidence>
<evidence type="ECO:0000256" key="2">
    <source>
        <dbReference type="ARBA" id="ARBA00022448"/>
    </source>
</evidence>
<evidence type="ECO:0000256" key="1">
    <source>
        <dbReference type="ARBA" id="ARBA00004196"/>
    </source>
</evidence>
<dbReference type="GO" id="GO:0007155">
    <property type="term" value="P:cell adhesion"/>
    <property type="evidence" value="ECO:0007669"/>
    <property type="project" value="InterPro"/>
</dbReference>
<dbReference type="GO" id="GO:0046872">
    <property type="term" value="F:metal ion binding"/>
    <property type="evidence" value="ECO:0007669"/>
    <property type="project" value="UniProtKB-KW"/>
</dbReference>
<protein>
    <submittedName>
        <fullName evidence="7">Metal ABC transporter substrate-binding protein</fullName>
    </submittedName>
</protein>
<dbReference type="EMBL" id="QZCE01000001">
    <property type="protein sequence ID" value="NEZ61693.1"/>
    <property type="molecule type" value="Genomic_DNA"/>
</dbReference>
<name>A0A6M0S0N5_9CYAN</name>
<keyword evidence="3" id="KW-0479">Metal-binding</keyword>